<dbReference type="SUPFAM" id="SSF52540">
    <property type="entry name" value="P-loop containing nucleoside triphosphate hydrolases"/>
    <property type="match status" value="1"/>
</dbReference>
<dbReference type="PRINTS" id="PR00094">
    <property type="entry name" value="ADENYLTKNASE"/>
</dbReference>
<dbReference type="OrthoDB" id="442176at2759"/>
<evidence type="ECO:0000256" key="1">
    <source>
        <dbReference type="ARBA" id="ARBA00022679"/>
    </source>
</evidence>
<keyword evidence="2" id="KW-0547">Nucleotide-binding</keyword>
<evidence type="ECO:0000256" key="3">
    <source>
        <dbReference type="ARBA" id="ARBA00022777"/>
    </source>
</evidence>
<dbReference type="InterPro" id="IPR027417">
    <property type="entry name" value="P-loop_NTPase"/>
</dbReference>
<dbReference type="Gene3D" id="3.40.50.300">
    <property type="entry name" value="P-loop containing nucleotide triphosphate hydrolases"/>
    <property type="match status" value="1"/>
</dbReference>
<dbReference type="GO" id="GO:0019205">
    <property type="term" value="F:nucleobase-containing compound kinase activity"/>
    <property type="evidence" value="ECO:0007669"/>
    <property type="project" value="InterPro"/>
</dbReference>
<keyword evidence="1 4" id="KW-0808">Transferase</keyword>
<evidence type="ECO:0000313" key="5">
    <source>
        <dbReference type="EMBL" id="VDN99867.1"/>
    </source>
</evidence>
<dbReference type="WBParaSite" id="HNAJ_0000401001-mRNA-1">
    <property type="protein sequence ID" value="HNAJ_0000401001-mRNA-1"/>
    <property type="gene ID" value="HNAJ_0000401001"/>
</dbReference>
<dbReference type="Proteomes" id="UP000278807">
    <property type="component" value="Unassembled WGS sequence"/>
</dbReference>
<dbReference type="STRING" id="102285.A0A0R3TAC1"/>
<organism evidence="7">
    <name type="scientific">Rodentolepis nana</name>
    <name type="common">Dwarf tapeworm</name>
    <name type="synonym">Hymenolepis nana</name>
    <dbReference type="NCBI Taxonomy" id="102285"/>
    <lineage>
        <taxon>Eukaryota</taxon>
        <taxon>Metazoa</taxon>
        <taxon>Spiralia</taxon>
        <taxon>Lophotrochozoa</taxon>
        <taxon>Platyhelminthes</taxon>
        <taxon>Cestoda</taxon>
        <taxon>Eucestoda</taxon>
        <taxon>Cyclophyllidea</taxon>
        <taxon>Hymenolepididae</taxon>
        <taxon>Rodentolepis</taxon>
    </lineage>
</organism>
<gene>
    <name evidence="5" type="ORF">HNAJ_LOCUS4008</name>
</gene>
<dbReference type="GO" id="GO:0005524">
    <property type="term" value="F:ATP binding"/>
    <property type="evidence" value="ECO:0007669"/>
    <property type="project" value="InterPro"/>
</dbReference>
<proteinExistence type="inferred from homology"/>
<keyword evidence="6" id="KW-1185">Reference proteome</keyword>
<protein>
    <submittedName>
        <fullName evidence="7">Adenylate kinase</fullName>
    </submittedName>
</protein>
<accession>A0A0R3TAC1</accession>
<reference evidence="5 6" key="2">
    <citation type="submission" date="2018-11" db="EMBL/GenBank/DDBJ databases">
        <authorList>
            <consortium name="Pathogen Informatics"/>
        </authorList>
    </citation>
    <scope>NUCLEOTIDE SEQUENCE [LARGE SCALE GENOMIC DNA]</scope>
</reference>
<dbReference type="AlphaFoldDB" id="A0A0R3TAC1"/>
<dbReference type="InterPro" id="IPR000850">
    <property type="entry name" value="Adenylat/UMP-CMP_kin"/>
</dbReference>
<evidence type="ECO:0000313" key="6">
    <source>
        <dbReference type="Proteomes" id="UP000278807"/>
    </source>
</evidence>
<dbReference type="GO" id="GO:0006139">
    <property type="term" value="P:nucleobase-containing compound metabolic process"/>
    <property type="evidence" value="ECO:0007669"/>
    <property type="project" value="InterPro"/>
</dbReference>
<dbReference type="EMBL" id="UZAE01002578">
    <property type="protein sequence ID" value="VDN99867.1"/>
    <property type="molecule type" value="Genomic_DNA"/>
</dbReference>
<evidence type="ECO:0000313" key="7">
    <source>
        <dbReference type="WBParaSite" id="HNAJ_0000401001-mRNA-1"/>
    </source>
</evidence>
<keyword evidence="3 4" id="KW-0418">Kinase</keyword>
<reference evidence="7" key="1">
    <citation type="submission" date="2017-02" db="UniProtKB">
        <authorList>
            <consortium name="WormBaseParasite"/>
        </authorList>
    </citation>
    <scope>IDENTIFICATION</scope>
</reference>
<evidence type="ECO:0000256" key="4">
    <source>
        <dbReference type="RuleBase" id="RU003330"/>
    </source>
</evidence>
<name>A0A0R3TAC1_RODNA</name>
<comment type="similarity">
    <text evidence="4">Belongs to the adenylate kinase family.</text>
</comment>
<sequence>MPSVNECIRRCLARAGGRVDDDETILKSRLEYHRENCVPIIEYYEKKGLVVHINGDQSREDVRYEVIRKLDPLFYPQVPHAQKAPETK</sequence>
<evidence type="ECO:0000256" key="2">
    <source>
        <dbReference type="ARBA" id="ARBA00022741"/>
    </source>
</evidence>